<dbReference type="AlphaFoldDB" id="A0A1E1LDL5"/>
<protein>
    <submittedName>
        <fullName evidence="1">Uncharacterized protein</fullName>
    </submittedName>
</protein>
<evidence type="ECO:0000313" key="1">
    <source>
        <dbReference type="EMBL" id="CZT08628.1"/>
    </source>
</evidence>
<dbReference type="OrthoDB" id="3550544at2759"/>
<accession>A0A1E1LDL5</accession>
<name>A0A1E1LDL5_9HELO</name>
<dbReference type="Proteomes" id="UP000178912">
    <property type="component" value="Unassembled WGS sequence"/>
</dbReference>
<evidence type="ECO:0000313" key="2">
    <source>
        <dbReference type="Proteomes" id="UP000178912"/>
    </source>
</evidence>
<gene>
    <name evidence="1" type="ORF">RAG0_13621</name>
</gene>
<keyword evidence="2" id="KW-1185">Reference proteome</keyword>
<organism evidence="1 2">
    <name type="scientific">Rhynchosporium agropyri</name>
    <dbReference type="NCBI Taxonomy" id="914238"/>
    <lineage>
        <taxon>Eukaryota</taxon>
        <taxon>Fungi</taxon>
        <taxon>Dikarya</taxon>
        <taxon>Ascomycota</taxon>
        <taxon>Pezizomycotina</taxon>
        <taxon>Leotiomycetes</taxon>
        <taxon>Helotiales</taxon>
        <taxon>Ploettnerulaceae</taxon>
        <taxon>Rhynchosporium</taxon>
    </lineage>
</organism>
<dbReference type="EMBL" id="FJUX01000105">
    <property type="protein sequence ID" value="CZT08628.1"/>
    <property type="molecule type" value="Genomic_DNA"/>
</dbReference>
<proteinExistence type="predicted"/>
<reference evidence="2" key="1">
    <citation type="submission" date="2016-03" db="EMBL/GenBank/DDBJ databases">
        <authorList>
            <person name="Guldener U."/>
        </authorList>
    </citation>
    <scope>NUCLEOTIDE SEQUENCE [LARGE SCALE GENOMIC DNA]</scope>
    <source>
        <strain evidence="2">04CH-RAC-A.6.1</strain>
    </source>
</reference>
<sequence length="295" mass="31313">MPAYNYGSTGQLRSRKRQLAGVAPYRLPTASMVIASQALDIVMSEEIITDGPSQVTDVDAAMADDMAAGSRPEDTAPTPASIMDDTAPTGNFEPSSEDSTPVTIIERTIPGGTRLSTPIDGRTGQLSEETAPAIIMDDTTPTGDLAPSSENIALASIVEDTTPGNIRPSTPIDIPTSRLNNGAAPASTIQYTILVDIETLIDDESSSHVNILDAMSAKAAVDDDSTIVAMAEDTPIPVKITRGEERSVVSVSAENVGRDTIILEEEDDVRFVIDEERPGWRWPKAVLLVGQYSLS</sequence>